<dbReference type="Proteomes" id="UP000005038">
    <property type="component" value="Unassembled WGS sequence"/>
</dbReference>
<dbReference type="STRING" id="1108044.GOOTI_242_00480"/>
<reference evidence="6" key="1">
    <citation type="submission" date="2012-02" db="EMBL/GenBank/DDBJ databases">
        <title>Whole genome shotgun sequence of Gordonia otitidis NBRC 100426.</title>
        <authorList>
            <person name="Yoshida I."/>
            <person name="Hosoyama A."/>
            <person name="Tsuchikane K."/>
            <person name="Katsumata H."/>
            <person name="Yamazaki S."/>
            <person name="Fujita N."/>
        </authorList>
    </citation>
    <scope>NUCLEOTIDE SEQUENCE [LARGE SCALE GENOMIC DNA]</scope>
    <source>
        <strain evidence="6">NBRC 100426</strain>
    </source>
</reference>
<dbReference type="Gene3D" id="3.30.9.10">
    <property type="entry name" value="D-Amino Acid Oxidase, subunit A, domain 2"/>
    <property type="match status" value="1"/>
</dbReference>
<dbReference type="GO" id="GO:0050660">
    <property type="term" value="F:flavin adenine dinucleotide binding"/>
    <property type="evidence" value="ECO:0007669"/>
    <property type="project" value="InterPro"/>
</dbReference>
<keyword evidence="2" id="KW-0285">Flavoprotein</keyword>
<dbReference type="RefSeq" id="WP_007241091.1">
    <property type="nucleotide sequence ID" value="NZ_BAFB01000242.1"/>
</dbReference>
<sequence length="366" mass="38163">MALTSDVAVIGAGIIGLSTAYQLAQQGSTVTVYETGTPGFGQSAGQSRIFRHAHDDPRMVELAVRARAHWRRWEDELGAPLVSGDGGLALGDTAVRRLPAMQQYSEIGAREIDSGELRTLLPQLADYDGPAVFDPTAGSIHTRTAIELLSAALGDRIVREQAISVRIVDDSVQVRCPTLVGDHGAAVVCAGRGTAALARSVGIEIPVQLGAHVRVSFAVRDTSIGRLPTLQDGSGEFGFSGIYAAAYPDRSAYGLGLSDTVDADPDGTIVDGDTLARYAHDAGAYVSRALPGLDPTPTGIVHCWVTTLPWGDDGVAIWQNGPVLAVAGHNLFKHAPTIGETLALSVDVGSVPDPFTPASRLGSAAD</sequence>
<accession>H5TTX6</accession>
<proteinExistence type="predicted"/>
<evidence type="ECO:0000256" key="1">
    <source>
        <dbReference type="ARBA" id="ARBA00001974"/>
    </source>
</evidence>
<evidence type="ECO:0000313" key="7">
    <source>
        <dbReference type="Proteomes" id="UP000005038"/>
    </source>
</evidence>
<evidence type="ECO:0000256" key="4">
    <source>
        <dbReference type="ARBA" id="ARBA00023002"/>
    </source>
</evidence>
<keyword evidence="7" id="KW-1185">Reference proteome</keyword>
<evidence type="ECO:0000256" key="2">
    <source>
        <dbReference type="ARBA" id="ARBA00022630"/>
    </source>
</evidence>
<dbReference type="AlphaFoldDB" id="H5TTX6"/>
<feature type="domain" description="FAD dependent oxidoreductase" evidence="5">
    <location>
        <begin position="6"/>
        <end position="343"/>
    </location>
</feature>
<dbReference type="InterPro" id="IPR036188">
    <property type="entry name" value="FAD/NAD-bd_sf"/>
</dbReference>
<evidence type="ECO:0000256" key="3">
    <source>
        <dbReference type="ARBA" id="ARBA00022827"/>
    </source>
</evidence>
<dbReference type="Gene3D" id="3.50.50.60">
    <property type="entry name" value="FAD/NAD(P)-binding domain"/>
    <property type="match status" value="1"/>
</dbReference>
<evidence type="ECO:0000313" key="6">
    <source>
        <dbReference type="EMBL" id="GAB36934.1"/>
    </source>
</evidence>
<dbReference type="InterPro" id="IPR045170">
    <property type="entry name" value="MTOX"/>
</dbReference>
<keyword evidence="4" id="KW-0560">Oxidoreductase</keyword>
<dbReference type="InterPro" id="IPR006076">
    <property type="entry name" value="FAD-dep_OxRdtase"/>
</dbReference>
<gene>
    <name evidence="6" type="ORF">GOOTI_242_00480</name>
</gene>
<protein>
    <submittedName>
        <fullName evidence="6">Oxidoreductase</fullName>
    </submittedName>
</protein>
<dbReference type="Pfam" id="PF01266">
    <property type="entry name" value="DAO"/>
    <property type="match status" value="1"/>
</dbReference>
<organism evidence="6 7">
    <name type="scientific">Gordonia otitidis (strain DSM 44809 / CCUG 52243 / JCM 12355 / NBRC 100426 / IFM 10032)</name>
    <dbReference type="NCBI Taxonomy" id="1108044"/>
    <lineage>
        <taxon>Bacteria</taxon>
        <taxon>Bacillati</taxon>
        <taxon>Actinomycetota</taxon>
        <taxon>Actinomycetes</taxon>
        <taxon>Mycobacteriales</taxon>
        <taxon>Gordoniaceae</taxon>
        <taxon>Gordonia</taxon>
    </lineage>
</organism>
<evidence type="ECO:0000259" key="5">
    <source>
        <dbReference type="Pfam" id="PF01266"/>
    </source>
</evidence>
<dbReference type="PANTHER" id="PTHR10961:SF7">
    <property type="entry name" value="FAD DEPENDENT OXIDOREDUCTASE DOMAIN-CONTAINING PROTEIN"/>
    <property type="match status" value="1"/>
</dbReference>
<dbReference type="PANTHER" id="PTHR10961">
    <property type="entry name" value="PEROXISOMAL SARCOSINE OXIDASE"/>
    <property type="match status" value="1"/>
</dbReference>
<comment type="cofactor">
    <cofactor evidence="1">
        <name>FAD</name>
        <dbReference type="ChEBI" id="CHEBI:57692"/>
    </cofactor>
</comment>
<name>H5TTX6_GORO1</name>
<keyword evidence="3" id="KW-0274">FAD</keyword>
<comment type="caution">
    <text evidence="6">The sequence shown here is derived from an EMBL/GenBank/DDBJ whole genome shotgun (WGS) entry which is preliminary data.</text>
</comment>
<dbReference type="OrthoDB" id="9801699at2"/>
<dbReference type="GO" id="GO:0008115">
    <property type="term" value="F:sarcosine oxidase activity"/>
    <property type="evidence" value="ECO:0007669"/>
    <property type="project" value="TreeGrafter"/>
</dbReference>
<dbReference type="SUPFAM" id="SSF51905">
    <property type="entry name" value="FAD/NAD(P)-binding domain"/>
    <property type="match status" value="1"/>
</dbReference>
<dbReference type="EMBL" id="BAFB01000242">
    <property type="protein sequence ID" value="GAB36934.1"/>
    <property type="molecule type" value="Genomic_DNA"/>
</dbReference>